<name>A0A1F7XY95_9BACT</name>
<dbReference type="GO" id="GO:0016861">
    <property type="term" value="F:intramolecular oxidoreductase activity, interconverting aldoses and ketoses"/>
    <property type="evidence" value="ECO:0007669"/>
    <property type="project" value="UniProtKB-ARBA"/>
</dbReference>
<evidence type="ECO:0000313" key="2">
    <source>
        <dbReference type="EMBL" id="OGM19930.1"/>
    </source>
</evidence>
<dbReference type="GO" id="GO:0005975">
    <property type="term" value="P:carbohydrate metabolic process"/>
    <property type="evidence" value="ECO:0007669"/>
    <property type="project" value="InterPro"/>
</dbReference>
<dbReference type="PIRSF" id="PIRSF005384">
    <property type="entry name" value="RpiB_LacA_B"/>
    <property type="match status" value="1"/>
</dbReference>
<dbReference type="Pfam" id="PF02502">
    <property type="entry name" value="LacAB_rpiB"/>
    <property type="match status" value="1"/>
</dbReference>
<proteinExistence type="inferred from homology"/>
<dbReference type="Gene3D" id="3.40.1400.10">
    <property type="entry name" value="Sugar-phosphate isomerase, RpiB/LacA/LacB"/>
    <property type="match status" value="1"/>
</dbReference>
<dbReference type="EMBL" id="MGGE01000058">
    <property type="protein sequence ID" value="OGM19930.1"/>
    <property type="molecule type" value="Genomic_DNA"/>
</dbReference>
<evidence type="ECO:0000256" key="1">
    <source>
        <dbReference type="ARBA" id="ARBA00008754"/>
    </source>
</evidence>
<evidence type="ECO:0008006" key="4">
    <source>
        <dbReference type="Google" id="ProtNLM"/>
    </source>
</evidence>
<dbReference type="NCBIfam" id="TIGR00689">
    <property type="entry name" value="rpiB_lacA_lacB"/>
    <property type="match status" value="1"/>
</dbReference>
<protein>
    <recommendedName>
        <fullName evidence="4">Ribose-5-phosphate isomerase</fullName>
    </recommendedName>
</protein>
<gene>
    <name evidence="2" type="ORF">A2714_04310</name>
</gene>
<reference evidence="2 3" key="1">
    <citation type="journal article" date="2016" name="Nat. Commun.">
        <title>Thousands of microbial genomes shed light on interconnected biogeochemical processes in an aquifer system.</title>
        <authorList>
            <person name="Anantharaman K."/>
            <person name="Brown C.T."/>
            <person name="Hug L.A."/>
            <person name="Sharon I."/>
            <person name="Castelle C.J."/>
            <person name="Probst A.J."/>
            <person name="Thomas B.C."/>
            <person name="Singh A."/>
            <person name="Wilkins M.J."/>
            <person name="Karaoz U."/>
            <person name="Brodie E.L."/>
            <person name="Williams K.H."/>
            <person name="Hubbard S.S."/>
            <person name="Banfield J.F."/>
        </authorList>
    </citation>
    <scope>NUCLEOTIDE SEQUENCE [LARGE SCALE GENOMIC DNA]</scope>
</reference>
<organism evidence="2 3">
    <name type="scientific">Candidatus Woesebacteria bacterium RIFCSPHIGHO2_01_FULL_38_9</name>
    <dbReference type="NCBI Taxonomy" id="1802492"/>
    <lineage>
        <taxon>Bacteria</taxon>
        <taxon>Candidatus Woeseibacteriota</taxon>
    </lineage>
</organism>
<comment type="similarity">
    <text evidence="1">Belongs to the LacAB/RpiB family.</text>
</comment>
<dbReference type="Proteomes" id="UP000178419">
    <property type="component" value="Unassembled WGS sequence"/>
</dbReference>
<dbReference type="PANTHER" id="PTHR30345">
    <property type="entry name" value="RIBOSE-5-PHOSPHATE ISOMERASE B"/>
    <property type="match status" value="1"/>
</dbReference>
<dbReference type="SUPFAM" id="SSF89623">
    <property type="entry name" value="Ribose/Galactose isomerase RpiB/AlsB"/>
    <property type="match status" value="1"/>
</dbReference>
<sequence>MKIYLGSDHRGFQLKEKIAKWLFERKYEFEDMGADHLDPDDDYTVYAEKVASLVGSHYAEASRDKNEHVFGILLCGSGVGVDVVANKFDGVRASIGKSFAQVKAGRNDDDMNVLVIAADFTKEIEAKEMVKAFLETKFSGKSRFEKRLEDISRIEQNN</sequence>
<dbReference type="InterPro" id="IPR036569">
    <property type="entry name" value="RpiB_LacA_LacB_sf"/>
</dbReference>
<comment type="caution">
    <text evidence="2">The sequence shown here is derived from an EMBL/GenBank/DDBJ whole genome shotgun (WGS) entry which is preliminary data.</text>
</comment>
<accession>A0A1F7XY95</accession>
<dbReference type="PANTHER" id="PTHR30345:SF0">
    <property type="entry name" value="DNA DAMAGE-REPAIR_TOLERATION PROTEIN DRT102"/>
    <property type="match status" value="1"/>
</dbReference>
<dbReference type="InterPro" id="IPR003500">
    <property type="entry name" value="RpiB_LacA_LacB"/>
</dbReference>
<dbReference type="AlphaFoldDB" id="A0A1F7XY95"/>
<evidence type="ECO:0000313" key="3">
    <source>
        <dbReference type="Proteomes" id="UP000178419"/>
    </source>
</evidence>